<feature type="compositionally biased region" description="Basic residues" evidence="1">
    <location>
        <begin position="264"/>
        <end position="273"/>
    </location>
</feature>
<feature type="region of interest" description="Disordered" evidence="1">
    <location>
        <begin position="264"/>
        <end position="319"/>
    </location>
</feature>
<evidence type="ECO:0000256" key="1">
    <source>
        <dbReference type="SAM" id="MobiDB-lite"/>
    </source>
</evidence>
<organism evidence="2 3">
    <name type="scientific">Syncephalis pseudoplumigaleata</name>
    <dbReference type="NCBI Taxonomy" id="1712513"/>
    <lineage>
        <taxon>Eukaryota</taxon>
        <taxon>Fungi</taxon>
        <taxon>Fungi incertae sedis</taxon>
        <taxon>Zoopagomycota</taxon>
        <taxon>Zoopagomycotina</taxon>
        <taxon>Zoopagomycetes</taxon>
        <taxon>Zoopagales</taxon>
        <taxon>Piptocephalidaceae</taxon>
        <taxon>Syncephalis</taxon>
    </lineage>
</organism>
<evidence type="ECO:0000313" key="2">
    <source>
        <dbReference type="EMBL" id="RKP22988.1"/>
    </source>
</evidence>
<evidence type="ECO:0000313" key="3">
    <source>
        <dbReference type="Proteomes" id="UP000278143"/>
    </source>
</evidence>
<sequence length="469" mass="54151">MARKPIEARLQEQLPFYDVDLRTEKPWGTLGSIGESRDKLPRAVKKQQALKRRAAVLRKRKASLVPAVTRQLAKELPFYDVDLSKEQPWGTFVQNKRYLRRQRVEVPLTTDQLSQQLPFYDVDLSKEQPWGTFVQNKRYLRRQREEVPLTTDQLSQQLPFYDVDLSKEQPWGTFVQNKRYLRRQREEVPMTTDQLSQQLPFYDVDLSKEQPWGTFVQNKRYLRRQRVEVPLTTDQLSQQLPFYDVDLSKEQPWGTFVTHIRPRHSVHRLRRARAMAGRSSRVSTSKAPRSSAKPEQKRFFRMSSSPGKQAQRDALTEGHRDYSKQLDAILERVGKDAAKGIHATEEKTSQQPDADDRIDEQGATFDGARGQQPSPQRQHQEVAEPRGGSSKRNVWGDGWQARQQQSSRNGRERPTKLAAGQPASFSDSIRSARRYSAAGMHGAANEDISPTTHHRPMPRSSEGRSGMQR</sequence>
<accession>A0A4P9YTE6</accession>
<feature type="compositionally biased region" description="Basic and acidic residues" evidence="1">
    <location>
        <begin position="310"/>
        <end position="319"/>
    </location>
</feature>
<protein>
    <submittedName>
        <fullName evidence="2">Uncharacterized protein</fullName>
    </submittedName>
</protein>
<dbReference type="EMBL" id="KZ991417">
    <property type="protein sequence ID" value="RKP22988.1"/>
    <property type="molecule type" value="Genomic_DNA"/>
</dbReference>
<dbReference type="AlphaFoldDB" id="A0A4P9YTE6"/>
<keyword evidence="3" id="KW-1185">Reference proteome</keyword>
<gene>
    <name evidence="2" type="ORF">SYNPS1DRAFT_31320</name>
</gene>
<name>A0A4P9YTE6_9FUNG</name>
<feature type="region of interest" description="Disordered" evidence="1">
    <location>
        <begin position="342"/>
        <end position="469"/>
    </location>
</feature>
<feature type="compositionally biased region" description="Low complexity" evidence="1">
    <location>
        <begin position="274"/>
        <end position="283"/>
    </location>
</feature>
<dbReference type="Proteomes" id="UP000278143">
    <property type="component" value="Unassembled WGS sequence"/>
</dbReference>
<reference evidence="3" key="1">
    <citation type="journal article" date="2018" name="Nat. Microbiol.">
        <title>Leveraging single-cell genomics to expand the fungal tree of life.</title>
        <authorList>
            <person name="Ahrendt S.R."/>
            <person name="Quandt C.A."/>
            <person name="Ciobanu D."/>
            <person name="Clum A."/>
            <person name="Salamov A."/>
            <person name="Andreopoulos B."/>
            <person name="Cheng J.F."/>
            <person name="Woyke T."/>
            <person name="Pelin A."/>
            <person name="Henrissat B."/>
            <person name="Reynolds N.K."/>
            <person name="Benny G.L."/>
            <person name="Smith M.E."/>
            <person name="James T.Y."/>
            <person name="Grigoriev I.V."/>
        </authorList>
    </citation>
    <scope>NUCLEOTIDE SEQUENCE [LARGE SCALE GENOMIC DNA]</scope>
    <source>
        <strain evidence="3">Benny S71-1</strain>
    </source>
</reference>
<proteinExistence type="predicted"/>